<evidence type="ECO:0000259" key="2">
    <source>
        <dbReference type="Pfam" id="PF14327"/>
    </source>
</evidence>
<dbReference type="WBParaSite" id="L893_g18627.t1">
    <property type="protein sequence ID" value="L893_g18627.t1"/>
    <property type="gene ID" value="L893_g18627"/>
</dbReference>
<organism evidence="3 4">
    <name type="scientific">Steinernema glaseri</name>
    <dbReference type="NCBI Taxonomy" id="37863"/>
    <lineage>
        <taxon>Eukaryota</taxon>
        <taxon>Metazoa</taxon>
        <taxon>Ecdysozoa</taxon>
        <taxon>Nematoda</taxon>
        <taxon>Chromadorea</taxon>
        <taxon>Rhabditida</taxon>
        <taxon>Tylenchina</taxon>
        <taxon>Panagrolaimomorpha</taxon>
        <taxon>Strongyloidoidea</taxon>
        <taxon>Steinernematidae</taxon>
        <taxon>Steinernema</taxon>
    </lineage>
</organism>
<feature type="compositionally biased region" description="Polar residues" evidence="1">
    <location>
        <begin position="80"/>
        <end position="89"/>
    </location>
</feature>
<dbReference type="Proteomes" id="UP000095287">
    <property type="component" value="Unplaced"/>
</dbReference>
<protein>
    <submittedName>
        <fullName evidence="4">CSTF2_hinge domain-containing protein</fullName>
    </submittedName>
</protein>
<feature type="domain" description="Cleavage stimulation factor subunit 2 hinge" evidence="2">
    <location>
        <begin position="17"/>
        <end position="70"/>
    </location>
</feature>
<sequence>MQQQQIQQQREEEEYLYGPECEPSKAPEAITRSVASLPPEQMLELMRQMKDCVQVTMRAIGPQEAIAMLHREAPNIRNTPFHLQTQAPGPNNIPAPIGAAHLAPPTSYPPQGKE</sequence>
<evidence type="ECO:0000313" key="3">
    <source>
        <dbReference type="Proteomes" id="UP000095287"/>
    </source>
</evidence>
<evidence type="ECO:0000313" key="4">
    <source>
        <dbReference type="WBParaSite" id="L893_g18627.t1"/>
    </source>
</evidence>
<feature type="region of interest" description="Disordered" evidence="1">
    <location>
        <begin position="80"/>
        <end position="114"/>
    </location>
</feature>
<feature type="region of interest" description="Disordered" evidence="1">
    <location>
        <begin position="1"/>
        <end position="27"/>
    </location>
</feature>
<accession>A0A1I7YQB0</accession>
<dbReference type="AlphaFoldDB" id="A0A1I7YQB0"/>
<dbReference type="Pfam" id="PF14327">
    <property type="entry name" value="CSTF2_hinge"/>
    <property type="match status" value="1"/>
</dbReference>
<keyword evidence="3" id="KW-1185">Reference proteome</keyword>
<evidence type="ECO:0000256" key="1">
    <source>
        <dbReference type="SAM" id="MobiDB-lite"/>
    </source>
</evidence>
<dbReference type="InterPro" id="IPR025742">
    <property type="entry name" value="CSTF2_hinge"/>
</dbReference>
<name>A0A1I7YQB0_9BILA</name>
<reference evidence="4" key="1">
    <citation type="submission" date="2016-11" db="UniProtKB">
        <authorList>
            <consortium name="WormBaseParasite"/>
        </authorList>
    </citation>
    <scope>IDENTIFICATION</scope>
</reference>
<proteinExistence type="predicted"/>